<accession>A0A3D9S3V7</accession>
<reference evidence="2 3" key="1">
    <citation type="submission" date="2018-08" db="EMBL/GenBank/DDBJ databases">
        <title>Genomic Encyclopedia of Type Strains, Phase III (KMG-III): the genomes of soil and plant-associated and newly described type strains.</title>
        <authorList>
            <person name="Whitman W."/>
        </authorList>
    </citation>
    <scope>NUCLEOTIDE SEQUENCE [LARGE SCALE GENOMIC DNA]</scope>
    <source>
        <strain evidence="2 3">CGMCC 1.10966</strain>
    </source>
</reference>
<sequence>MLRVRRNIGVTSLGLAIVVMVASGCTVQSTGTGNGSGKQMHGKVDLNLDTDQLKKDLTKLNQPVGEIIIKRNK</sequence>
<comment type="caution">
    <text evidence="2">The sequence shown here is derived from an EMBL/GenBank/DDBJ whole genome shotgun (WGS) entry which is preliminary data.</text>
</comment>
<evidence type="ECO:0000256" key="1">
    <source>
        <dbReference type="SAM" id="SignalP"/>
    </source>
</evidence>
<dbReference type="PROSITE" id="PS51257">
    <property type="entry name" value="PROKAR_LIPOPROTEIN"/>
    <property type="match status" value="1"/>
</dbReference>
<gene>
    <name evidence="2" type="ORF">A8990_109121</name>
</gene>
<organism evidence="2 3">
    <name type="scientific">Paenibacillus taihuensis</name>
    <dbReference type="NCBI Taxonomy" id="1156355"/>
    <lineage>
        <taxon>Bacteria</taxon>
        <taxon>Bacillati</taxon>
        <taxon>Bacillota</taxon>
        <taxon>Bacilli</taxon>
        <taxon>Bacillales</taxon>
        <taxon>Paenibacillaceae</taxon>
        <taxon>Paenibacillus</taxon>
    </lineage>
</organism>
<protein>
    <submittedName>
        <fullName evidence="2">Uncharacterized protein</fullName>
    </submittedName>
</protein>
<name>A0A3D9S3V7_9BACL</name>
<dbReference type="EMBL" id="QTTN01000009">
    <property type="protein sequence ID" value="REE87475.1"/>
    <property type="molecule type" value="Genomic_DNA"/>
</dbReference>
<keyword evidence="3" id="KW-1185">Reference proteome</keyword>
<dbReference type="AlphaFoldDB" id="A0A3D9S3V7"/>
<evidence type="ECO:0000313" key="2">
    <source>
        <dbReference type="EMBL" id="REE87475.1"/>
    </source>
</evidence>
<dbReference type="Proteomes" id="UP000256304">
    <property type="component" value="Unassembled WGS sequence"/>
</dbReference>
<keyword evidence="1" id="KW-0732">Signal</keyword>
<feature type="chain" id="PRO_5038621245" evidence="1">
    <location>
        <begin position="22"/>
        <end position="73"/>
    </location>
</feature>
<proteinExistence type="predicted"/>
<dbReference type="RefSeq" id="WP_116188917.1">
    <property type="nucleotide sequence ID" value="NZ_QTTN01000009.1"/>
</dbReference>
<feature type="signal peptide" evidence="1">
    <location>
        <begin position="1"/>
        <end position="21"/>
    </location>
</feature>
<evidence type="ECO:0000313" key="3">
    <source>
        <dbReference type="Proteomes" id="UP000256304"/>
    </source>
</evidence>